<dbReference type="InterPro" id="IPR011009">
    <property type="entry name" value="Kinase-like_dom_sf"/>
</dbReference>
<gene>
    <name evidence="9" type="ORF">BRAN1462_LOCUS52112</name>
</gene>
<keyword evidence="6" id="KW-1133">Transmembrane helix</keyword>
<dbReference type="FunFam" id="1.10.510.10:FF:000571">
    <property type="entry name" value="Maternal embryonic leucine zipper kinase"/>
    <property type="match status" value="1"/>
</dbReference>
<proteinExistence type="inferred from homology"/>
<evidence type="ECO:0000313" key="9">
    <source>
        <dbReference type="EMBL" id="CAD9634290.1"/>
    </source>
</evidence>
<organism evidence="9">
    <name type="scientific">Zooxanthella nutricula</name>
    <dbReference type="NCBI Taxonomy" id="1333877"/>
    <lineage>
        <taxon>Eukaryota</taxon>
        <taxon>Sar</taxon>
        <taxon>Alveolata</taxon>
        <taxon>Dinophyceae</taxon>
        <taxon>Peridiniales</taxon>
        <taxon>Peridiniales incertae sedis</taxon>
        <taxon>Zooxanthella</taxon>
    </lineage>
</organism>
<dbReference type="PROSITE" id="PS00108">
    <property type="entry name" value="PROTEIN_KINASE_ST"/>
    <property type="match status" value="1"/>
</dbReference>
<evidence type="ECO:0000256" key="2">
    <source>
        <dbReference type="ARBA" id="ARBA00022741"/>
    </source>
</evidence>
<dbReference type="SMART" id="SM00220">
    <property type="entry name" value="S_TKc"/>
    <property type="match status" value="1"/>
</dbReference>
<evidence type="ECO:0000256" key="6">
    <source>
        <dbReference type="SAM" id="Phobius"/>
    </source>
</evidence>
<dbReference type="GO" id="GO:0005509">
    <property type="term" value="F:calcium ion binding"/>
    <property type="evidence" value="ECO:0007669"/>
    <property type="project" value="InterPro"/>
</dbReference>
<keyword evidence="6" id="KW-0472">Membrane</keyword>
<reference evidence="9" key="1">
    <citation type="submission" date="2021-01" db="EMBL/GenBank/DDBJ databases">
        <authorList>
            <person name="Corre E."/>
            <person name="Pelletier E."/>
            <person name="Niang G."/>
            <person name="Scheremetjew M."/>
            <person name="Finn R."/>
            <person name="Kale V."/>
            <person name="Holt S."/>
            <person name="Cochrane G."/>
            <person name="Meng A."/>
            <person name="Brown T."/>
            <person name="Cohen L."/>
        </authorList>
    </citation>
    <scope>NUCLEOTIDE SEQUENCE</scope>
    <source>
        <strain evidence="9">RCC3387</strain>
    </source>
</reference>
<dbReference type="Gene3D" id="1.10.238.10">
    <property type="entry name" value="EF-hand"/>
    <property type="match status" value="2"/>
</dbReference>
<name>A0A7S2Q6P1_9DINO</name>
<protein>
    <recommendedName>
        <fullName evidence="10">Calmodulin</fullName>
    </recommendedName>
</protein>
<dbReference type="InterPro" id="IPR000719">
    <property type="entry name" value="Prot_kinase_dom"/>
</dbReference>
<dbReference type="InterPro" id="IPR011992">
    <property type="entry name" value="EF-hand-dom_pair"/>
</dbReference>
<dbReference type="PROSITE" id="PS00018">
    <property type="entry name" value="EF_HAND_1"/>
    <property type="match status" value="1"/>
</dbReference>
<dbReference type="InterPro" id="IPR018247">
    <property type="entry name" value="EF_Hand_1_Ca_BS"/>
</dbReference>
<dbReference type="GO" id="GO:0005524">
    <property type="term" value="F:ATP binding"/>
    <property type="evidence" value="ECO:0007669"/>
    <property type="project" value="UniProtKB-KW"/>
</dbReference>
<dbReference type="PROSITE" id="PS50222">
    <property type="entry name" value="EF_HAND_2"/>
    <property type="match status" value="1"/>
</dbReference>
<dbReference type="SMART" id="SM00054">
    <property type="entry name" value="EFh"/>
    <property type="match status" value="1"/>
</dbReference>
<dbReference type="PANTHER" id="PTHR24347">
    <property type="entry name" value="SERINE/THREONINE-PROTEIN KINASE"/>
    <property type="match status" value="1"/>
</dbReference>
<dbReference type="Gene3D" id="1.10.510.10">
    <property type="entry name" value="Transferase(Phosphotransferase) domain 1"/>
    <property type="match status" value="1"/>
</dbReference>
<dbReference type="InterPro" id="IPR008271">
    <property type="entry name" value="Ser/Thr_kinase_AS"/>
</dbReference>
<keyword evidence="6" id="KW-0812">Transmembrane</keyword>
<evidence type="ECO:0000256" key="5">
    <source>
        <dbReference type="ARBA" id="ARBA00024334"/>
    </source>
</evidence>
<sequence length="564" mass="62603">MGAARSSHAQHGVTGPEFTDLVKRARTRLGTLPVQGRYHRLPNRLEDSYIVERKTLGTGSSGPVLAAKRRHTAERYAVKKIFLEGDDARKVLASEVEIILSLDHPNVVRLFEVYESESALSLVMECMEGGTLYSRVSEVKVFPESDAVMTTLHMLRAVNYIHSEGIAHRDLKLENFMYDKSGSNFLKLIDFGFSKVFEKNNAMEESLGTVTYVAPEVVGKKYTRGSCDLWSMGVIVFILLGGYMPFAGKDDQAILRAVLRGKYRMHESRWGKVSREGRDFVERLLVVDPRRRMTAKEALAHTWISRAKSASDTALLPGLEVGQAFVRFAEASRFRQACMHMMAWSTFSVPHEERTRYRHTFLALDTTHRGVVKLNDLRAFLERGGALPEDDLALVMGAAERVESACCTGLRFADFIAVMMAPRLAANGDRVLHDAFARFDDSHRGWVTEGQIRETLGSKVSRAEIAETFQRMDINSDGRVSLKEFLSYVRDVPAGLVELRAIGSGVSGSTFAGSSDSPLPNLLGRSSLMRRAASRIACAGGCFTVSSRQSDFPQDVPKAAVRSS</sequence>
<evidence type="ECO:0000256" key="3">
    <source>
        <dbReference type="ARBA" id="ARBA00022837"/>
    </source>
</evidence>
<accession>A0A7S2Q6P1</accession>
<evidence type="ECO:0000259" key="8">
    <source>
        <dbReference type="PROSITE" id="PS50222"/>
    </source>
</evidence>
<comment type="subunit">
    <text evidence="1">Monomer.</text>
</comment>
<dbReference type="Pfam" id="PF00069">
    <property type="entry name" value="Pkinase"/>
    <property type="match status" value="1"/>
</dbReference>
<dbReference type="EMBL" id="HBGW01082110">
    <property type="protein sequence ID" value="CAD9634290.1"/>
    <property type="molecule type" value="Transcribed_RNA"/>
</dbReference>
<dbReference type="InterPro" id="IPR002048">
    <property type="entry name" value="EF_hand_dom"/>
</dbReference>
<evidence type="ECO:0000256" key="4">
    <source>
        <dbReference type="ARBA" id="ARBA00022840"/>
    </source>
</evidence>
<keyword evidence="4" id="KW-0067">ATP-binding</keyword>
<evidence type="ECO:0008006" key="10">
    <source>
        <dbReference type="Google" id="ProtNLM"/>
    </source>
</evidence>
<evidence type="ECO:0000256" key="1">
    <source>
        <dbReference type="ARBA" id="ARBA00011245"/>
    </source>
</evidence>
<dbReference type="Gene3D" id="3.30.200.20">
    <property type="entry name" value="Phosphorylase Kinase, domain 1"/>
    <property type="match status" value="1"/>
</dbReference>
<dbReference type="SUPFAM" id="SSF47473">
    <property type="entry name" value="EF-hand"/>
    <property type="match status" value="1"/>
</dbReference>
<dbReference type="Pfam" id="PF13499">
    <property type="entry name" value="EF-hand_7"/>
    <property type="match status" value="1"/>
</dbReference>
<dbReference type="SUPFAM" id="SSF56112">
    <property type="entry name" value="Protein kinase-like (PK-like)"/>
    <property type="match status" value="1"/>
</dbReference>
<feature type="domain" description="Protein kinase" evidence="7">
    <location>
        <begin position="50"/>
        <end position="304"/>
    </location>
</feature>
<keyword evidence="2" id="KW-0547">Nucleotide-binding</keyword>
<dbReference type="CDD" id="cd00051">
    <property type="entry name" value="EFh"/>
    <property type="match status" value="1"/>
</dbReference>
<evidence type="ECO:0000259" key="7">
    <source>
        <dbReference type="PROSITE" id="PS50011"/>
    </source>
</evidence>
<feature type="domain" description="EF-hand" evidence="8">
    <location>
        <begin position="460"/>
        <end position="495"/>
    </location>
</feature>
<dbReference type="CDD" id="cd05117">
    <property type="entry name" value="STKc_CAMK"/>
    <property type="match status" value="1"/>
</dbReference>
<dbReference type="AlphaFoldDB" id="A0A7S2Q6P1"/>
<keyword evidence="3" id="KW-0106">Calcium</keyword>
<dbReference type="GO" id="GO:0004672">
    <property type="term" value="F:protein kinase activity"/>
    <property type="evidence" value="ECO:0007669"/>
    <property type="project" value="InterPro"/>
</dbReference>
<comment type="similarity">
    <text evidence="5">Belongs to the protein kinase superfamily. Ser/Thr protein kinase family. CDPK subfamily.</text>
</comment>
<dbReference type="PROSITE" id="PS50011">
    <property type="entry name" value="PROTEIN_KINASE_DOM"/>
    <property type="match status" value="1"/>
</dbReference>
<feature type="transmembrane region" description="Helical" evidence="6">
    <location>
        <begin position="229"/>
        <end position="246"/>
    </location>
</feature>